<dbReference type="PANTHER" id="PTHR37299:SF1">
    <property type="entry name" value="STAGE 0 SPORULATION PROTEIN A HOMOLOG"/>
    <property type="match status" value="1"/>
</dbReference>
<dbReference type="Pfam" id="PF04397">
    <property type="entry name" value="LytTR"/>
    <property type="match status" value="1"/>
</dbReference>
<dbReference type="InterPro" id="IPR011006">
    <property type="entry name" value="CheY-like_superfamily"/>
</dbReference>
<dbReference type="EMBL" id="JANCLT010000007">
    <property type="protein sequence ID" value="MCP8969770.1"/>
    <property type="molecule type" value="Genomic_DNA"/>
</dbReference>
<evidence type="ECO:0000313" key="4">
    <source>
        <dbReference type="EMBL" id="MCP8969770.1"/>
    </source>
</evidence>
<dbReference type="Proteomes" id="UP001156102">
    <property type="component" value="Unassembled WGS sequence"/>
</dbReference>
<dbReference type="Gene3D" id="3.40.50.2300">
    <property type="match status" value="1"/>
</dbReference>
<dbReference type="SMART" id="SM00448">
    <property type="entry name" value="REC"/>
    <property type="match status" value="1"/>
</dbReference>
<feature type="domain" description="HTH LytTR-type" evidence="3">
    <location>
        <begin position="129"/>
        <end position="232"/>
    </location>
</feature>
<feature type="domain" description="Response regulatory" evidence="2">
    <location>
        <begin position="2"/>
        <end position="116"/>
    </location>
</feature>
<dbReference type="Gene3D" id="2.40.50.1020">
    <property type="entry name" value="LytTr DNA-binding domain"/>
    <property type="match status" value="1"/>
</dbReference>
<keyword evidence="4" id="KW-0238">DNA-binding</keyword>
<organism evidence="4 5">
    <name type="scientific">Ectobacillus ponti</name>
    <dbReference type="NCBI Taxonomy" id="2961894"/>
    <lineage>
        <taxon>Bacteria</taxon>
        <taxon>Bacillati</taxon>
        <taxon>Bacillota</taxon>
        <taxon>Bacilli</taxon>
        <taxon>Bacillales</taxon>
        <taxon>Bacillaceae</taxon>
        <taxon>Ectobacillus</taxon>
    </lineage>
</organism>
<evidence type="ECO:0000259" key="2">
    <source>
        <dbReference type="PROSITE" id="PS50110"/>
    </source>
</evidence>
<dbReference type="SMART" id="SM00850">
    <property type="entry name" value="LytTR"/>
    <property type="match status" value="1"/>
</dbReference>
<dbReference type="InterPro" id="IPR007492">
    <property type="entry name" value="LytTR_DNA-bd_dom"/>
</dbReference>
<keyword evidence="5" id="KW-1185">Reference proteome</keyword>
<evidence type="ECO:0000256" key="1">
    <source>
        <dbReference type="PROSITE-ProRule" id="PRU00169"/>
    </source>
</evidence>
<protein>
    <submittedName>
        <fullName evidence="4">LytTR family DNA-binding domain-containing protein</fullName>
    </submittedName>
</protein>
<dbReference type="InterPro" id="IPR046947">
    <property type="entry name" value="LytR-like"/>
</dbReference>
<keyword evidence="1" id="KW-0597">Phosphoprotein</keyword>
<accession>A0AA41XA79</accession>
<dbReference type="GO" id="GO:0000156">
    <property type="term" value="F:phosphorelay response regulator activity"/>
    <property type="evidence" value="ECO:0007669"/>
    <property type="project" value="InterPro"/>
</dbReference>
<name>A0AA41XA79_9BACI</name>
<feature type="modified residue" description="4-aspartylphosphate" evidence="1">
    <location>
        <position position="53"/>
    </location>
</feature>
<dbReference type="Pfam" id="PF00072">
    <property type="entry name" value="Response_reg"/>
    <property type="match status" value="1"/>
</dbReference>
<dbReference type="RefSeq" id="WP_254759688.1">
    <property type="nucleotide sequence ID" value="NZ_JANCLT010000007.1"/>
</dbReference>
<dbReference type="PANTHER" id="PTHR37299">
    <property type="entry name" value="TRANSCRIPTIONAL REGULATOR-RELATED"/>
    <property type="match status" value="1"/>
</dbReference>
<proteinExistence type="predicted"/>
<dbReference type="InterPro" id="IPR001789">
    <property type="entry name" value="Sig_transdc_resp-reg_receiver"/>
</dbReference>
<dbReference type="SUPFAM" id="SSF52172">
    <property type="entry name" value="CheY-like"/>
    <property type="match status" value="1"/>
</dbReference>
<dbReference type="AlphaFoldDB" id="A0AA41XA79"/>
<dbReference type="PROSITE" id="PS50930">
    <property type="entry name" value="HTH_LYTTR"/>
    <property type="match status" value="1"/>
</dbReference>
<dbReference type="PROSITE" id="PS50110">
    <property type="entry name" value="RESPONSE_REGULATORY"/>
    <property type="match status" value="1"/>
</dbReference>
<gene>
    <name evidence="4" type="ORF">NK662_14660</name>
</gene>
<comment type="caution">
    <text evidence="4">The sequence shown here is derived from an EMBL/GenBank/DDBJ whole genome shotgun (WGS) entry which is preliminary data.</text>
</comment>
<evidence type="ECO:0000259" key="3">
    <source>
        <dbReference type="PROSITE" id="PS50930"/>
    </source>
</evidence>
<reference evidence="4" key="1">
    <citation type="submission" date="2022-07" db="EMBL/GenBank/DDBJ databases">
        <authorList>
            <person name="Li W.-J."/>
            <person name="Deng Q.-Q."/>
        </authorList>
    </citation>
    <scope>NUCLEOTIDE SEQUENCE</scope>
    <source>
        <strain evidence="4">SYSU M60031</strain>
    </source>
</reference>
<sequence length="232" mass="26989">MRVFIAEDDVRSRRMLRHMIEHVPGYEVMGEAKDGEELIAGVLREKPDTVLVDIDMPLLNGMEAVKACKRLQPDLQVIFTTGHKEYAIEAFRVHAIDYIVKPIERDRLYAALEHSAQLLRSRQPIGKSMMIKQHQQMIFVPLEEILFIERAERKAVIHTVQRKYELNEALAKLEDTLDARFVSSHRSYLINLEALERIETAGQHYKAYFKNYTEAAKISKHKLAELQKYKAM</sequence>
<dbReference type="GO" id="GO:0003677">
    <property type="term" value="F:DNA binding"/>
    <property type="evidence" value="ECO:0007669"/>
    <property type="project" value="UniProtKB-KW"/>
</dbReference>
<evidence type="ECO:0000313" key="5">
    <source>
        <dbReference type="Proteomes" id="UP001156102"/>
    </source>
</evidence>